<feature type="transmembrane region" description="Helical" evidence="13">
    <location>
        <begin position="836"/>
        <end position="857"/>
    </location>
</feature>
<organism evidence="14 15">
    <name type="scientific">Besnoitia besnoiti</name>
    <name type="common">Apicomplexan protozoan</name>
    <dbReference type="NCBI Taxonomy" id="94643"/>
    <lineage>
        <taxon>Eukaryota</taxon>
        <taxon>Sar</taxon>
        <taxon>Alveolata</taxon>
        <taxon>Apicomplexa</taxon>
        <taxon>Conoidasida</taxon>
        <taxon>Coccidia</taxon>
        <taxon>Eucoccidiorida</taxon>
        <taxon>Eimeriorina</taxon>
        <taxon>Sarcocystidae</taxon>
        <taxon>Besnoitia</taxon>
    </lineage>
</organism>
<feature type="transmembrane region" description="Helical" evidence="13">
    <location>
        <begin position="530"/>
        <end position="550"/>
    </location>
</feature>
<gene>
    <name evidence="14" type="ORF">BESB_081820</name>
</gene>
<comment type="subcellular location">
    <subcellularLocation>
        <location evidence="1">Membrane</location>
        <topology evidence="1">Multi-pass membrane protein</topology>
    </subcellularLocation>
</comment>
<keyword evidence="9 13" id="KW-0472">Membrane</keyword>
<dbReference type="CDD" id="cd03505">
    <property type="entry name" value="Delta9-FADS-like"/>
    <property type="match status" value="1"/>
</dbReference>
<feature type="compositionally biased region" description="Low complexity" evidence="12">
    <location>
        <begin position="271"/>
        <end position="281"/>
    </location>
</feature>
<dbReference type="GO" id="GO:0004768">
    <property type="term" value="F:stearoyl-CoA 9-desaturase activity"/>
    <property type="evidence" value="ECO:0007669"/>
    <property type="project" value="TreeGrafter"/>
</dbReference>
<dbReference type="KEGG" id="bbes:BESB_081820"/>
<dbReference type="Proteomes" id="UP000224006">
    <property type="component" value="Chromosome VIII"/>
</dbReference>
<dbReference type="PANTHER" id="PTHR11351:SF31">
    <property type="entry name" value="DESATURASE 1, ISOFORM A-RELATED"/>
    <property type="match status" value="1"/>
</dbReference>
<evidence type="ECO:0000313" key="14">
    <source>
        <dbReference type="EMBL" id="PFH32983.1"/>
    </source>
</evidence>
<feature type="transmembrane region" description="Helical" evidence="13">
    <location>
        <begin position="404"/>
        <end position="425"/>
    </location>
</feature>
<evidence type="ECO:0000256" key="4">
    <source>
        <dbReference type="ARBA" id="ARBA00022692"/>
    </source>
</evidence>
<feature type="transmembrane region" description="Helical" evidence="13">
    <location>
        <begin position="863"/>
        <end position="883"/>
    </location>
</feature>
<dbReference type="PRINTS" id="PR00075">
    <property type="entry name" value="FACDDSATRASE"/>
</dbReference>
<dbReference type="RefSeq" id="XP_029216992.1">
    <property type="nucleotide sequence ID" value="XM_029366532.1"/>
</dbReference>
<feature type="transmembrane region" description="Helical" evidence="13">
    <location>
        <begin position="149"/>
        <end position="172"/>
    </location>
</feature>
<dbReference type="InterPro" id="IPR015876">
    <property type="entry name" value="Acyl-CoA_DS"/>
</dbReference>
<evidence type="ECO:0000256" key="12">
    <source>
        <dbReference type="SAM" id="MobiDB-lite"/>
    </source>
</evidence>
<keyword evidence="6 13" id="KW-1133">Transmembrane helix</keyword>
<keyword evidence="5" id="KW-0276">Fatty acid metabolism</keyword>
<dbReference type="GO" id="GO:0005506">
    <property type="term" value="F:iron ion binding"/>
    <property type="evidence" value="ECO:0007669"/>
    <property type="project" value="TreeGrafter"/>
</dbReference>
<evidence type="ECO:0000256" key="3">
    <source>
        <dbReference type="ARBA" id="ARBA00022516"/>
    </source>
</evidence>
<dbReference type="VEuPathDB" id="ToxoDB:BESB_081820"/>
<keyword evidence="7 11" id="KW-0560">Oxidoreductase</keyword>
<comment type="domain">
    <text evidence="11">The histidine box domains are involved in binding the catalytic metal ions.</text>
</comment>
<feature type="transmembrane region" description="Helical" evidence="13">
    <location>
        <begin position="377"/>
        <end position="398"/>
    </location>
</feature>
<proteinExistence type="inferred from homology"/>
<dbReference type="PANTHER" id="PTHR11351">
    <property type="entry name" value="ACYL-COA DESATURASE"/>
    <property type="match status" value="1"/>
</dbReference>
<evidence type="ECO:0000256" key="2">
    <source>
        <dbReference type="ARBA" id="ARBA00009295"/>
    </source>
</evidence>
<dbReference type="GO" id="GO:0006636">
    <property type="term" value="P:unsaturated fatty acid biosynthetic process"/>
    <property type="evidence" value="ECO:0007669"/>
    <property type="project" value="TreeGrafter"/>
</dbReference>
<feature type="transmembrane region" description="Helical" evidence="13">
    <location>
        <begin position="104"/>
        <end position="125"/>
    </location>
</feature>
<evidence type="ECO:0000256" key="11">
    <source>
        <dbReference type="RuleBase" id="RU000581"/>
    </source>
</evidence>
<feature type="region of interest" description="Disordered" evidence="12">
    <location>
        <begin position="979"/>
        <end position="1032"/>
    </location>
</feature>
<feature type="transmembrane region" description="Helical" evidence="13">
    <location>
        <begin position="708"/>
        <end position="728"/>
    </location>
</feature>
<dbReference type="OrthoDB" id="1533126at2759"/>
<feature type="region of interest" description="Disordered" evidence="12">
    <location>
        <begin position="245"/>
        <end position="283"/>
    </location>
</feature>
<dbReference type="AlphaFoldDB" id="A0A2A9MBD6"/>
<reference evidence="14 15" key="1">
    <citation type="submission" date="2017-09" db="EMBL/GenBank/DDBJ databases">
        <title>Genome sequencing of Besnoitia besnoiti strain Bb-Ger1.</title>
        <authorList>
            <person name="Schares G."/>
            <person name="Venepally P."/>
            <person name="Lorenzi H.A."/>
        </authorList>
    </citation>
    <scope>NUCLEOTIDE SEQUENCE [LARGE SCALE GENOMIC DNA]</scope>
    <source>
        <strain evidence="14 15">Bb-Ger1</strain>
    </source>
</reference>
<comment type="caution">
    <text evidence="14">The sequence shown here is derived from an EMBL/GenBank/DDBJ whole genome shotgun (WGS) entry which is preliminary data.</text>
</comment>
<dbReference type="EMBL" id="NWUJ01000009">
    <property type="protein sequence ID" value="PFH32983.1"/>
    <property type="molecule type" value="Genomic_DNA"/>
</dbReference>
<keyword evidence="8" id="KW-0443">Lipid metabolism</keyword>
<keyword evidence="15" id="KW-1185">Reference proteome</keyword>
<evidence type="ECO:0000256" key="5">
    <source>
        <dbReference type="ARBA" id="ARBA00022832"/>
    </source>
</evidence>
<evidence type="ECO:0000256" key="1">
    <source>
        <dbReference type="ARBA" id="ARBA00004141"/>
    </source>
</evidence>
<sequence>MVFFAHAAFSWARGALSKALSRPEHTTWLSLPYWDTPERSAQAASFCSRYLWAGAVVYLATLVLLPRLFTYSKKKGTEPAGRWEHVAEVQRPAEVRAASTRPSLILMLWNAVSGFLAFTACAALIEDDASLPLSPLFRLGSSYTPKTRAVLSLVAPVSSVLFFVDTFLNLALEGRCNVTFAHVLGHVYPPLFLNFCVAKGLPCVHTLVLLHLAGVALSKSLTCASSGAFFCASWLRRSRGDSPWPCPRTGALGKSGGRTEKRTQDTGGGNQPNEEGQGQSGANADCASWEARNTRDSGSDGGFCRAAILKSLHLLHVLQPWATAGLCLGSLYDPATNLLPGAAAMSTACKWGIFTEILLSYYTLSIYIGRYHKELRAFMFTFLTYFHVFAFIGVLLMLSHPCAWRLFFEVTAFYMIGGFGITCGAHRLWAHRAYKASLPWRVFLLILNSFANQGSIYHWSRDHRVHHKNSDTEGDPYNATRGFFYSHMGWLLYKKPDSVFIAGKDIDCSDLLEDPCVALQKKLDPWWNQFFCFVVPGFYGYFVYGSFWLGFFAHGALRWCLTLHATWTVNSVAHFWGDRPYAPKTRPSESIFTSFVAVGEGWHNWHHLYPFDYAAAEGGVFENYNPSKLLIDAGAALGLVWGRRRATGAWQRTKEKRDEMQRQEEQALLERTGTDKQIIFMESIKQMFPSRVYRIHTAANIALLLRDLLLLGALSFVFYRFLFVRQLLAVLASPASPAASFPLRAAQLSLFLALGVVFAAAAGTVWFALFVHSTEAANGKFSSSPLLNHAVGAGLQAAMLVPYKPRRAGQPYEVPSIRPCLYDSCFRIAHLAGANCWQTSFFACVGVFSTLLFLAFSRGALPHVLFFYVGPYLVANAWMAFYYGTLEAGGPHDVTNEENSVNFSFAAPAALPWMCRVHEARLKTRSEKGKGRFYRFIDRLHHQLPERHLLQALTFDVSRQGTDEASRILHQRLTTAPAFSQEDDARATKAAPASALGEEFAFGGGKGETGSSRAPKNGKRPESLAPSEEWKRREAAAAARACGC</sequence>
<evidence type="ECO:0000256" key="9">
    <source>
        <dbReference type="ARBA" id="ARBA00023136"/>
    </source>
</evidence>
<evidence type="ECO:0000256" key="6">
    <source>
        <dbReference type="ARBA" id="ARBA00022989"/>
    </source>
</evidence>
<dbReference type="GO" id="GO:0005789">
    <property type="term" value="C:endoplasmic reticulum membrane"/>
    <property type="evidence" value="ECO:0007669"/>
    <property type="project" value="TreeGrafter"/>
</dbReference>
<keyword evidence="10 11" id="KW-0275">Fatty acid biosynthesis</keyword>
<evidence type="ECO:0000256" key="13">
    <source>
        <dbReference type="SAM" id="Phobius"/>
    </source>
</evidence>
<comment type="cofactor">
    <cofactor evidence="11">
        <name>Fe(2+)</name>
        <dbReference type="ChEBI" id="CHEBI:29033"/>
    </cofactor>
</comment>
<evidence type="ECO:0000256" key="8">
    <source>
        <dbReference type="ARBA" id="ARBA00023098"/>
    </source>
</evidence>
<name>A0A2A9MBD6_BESBE</name>
<evidence type="ECO:0000256" key="10">
    <source>
        <dbReference type="ARBA" id="ARBA00023160"/>
    </source>
</evidence>
<dbReference type="GeneID" id="40313108"/>
<keyword evidence="4 11" id="KW-0812">Transmembrane</keyword>
<comment type="similarity">
    <text evidence="2 11">Belongs to the fatty acid desaturase type 1 family.</text>
</comment>
<protein>
    <submittedName>
        <fullName evidence="14">Putative fatty acyl-CoA desaturase</fullName>
    </submittedName>
</protein>
<keyword evidence="3 11" id="KW-0444">Lipid biosynthesis</keyword>
<evidence type="ECO:0000256" key="7">
    <source>
        <dbReference type="ARBA" id="ARBA00023002"/>
    </source>
</evidence>
<feature type="transmembrane region" description="Helical" evidence="13">
    <location>
        <begin position="748"/>
        <end position="771"/>
    </location>
</feature>
<evidence type="ECO:0000313" key="15">
    <source>
        <dbReference type="Proteomes" id="UP000224006"/>
    </source>
</evidence>
<accession>A0A2A9MBD6</accession>
<dbReference type="STRING" id="94643.A0A2A9MBD6"/>
<feature type="transmembrane region" description="Helical" evidence="13">
    <location>
        <begin position="41"/>
        <end position="65"/>
    </location>
</feature>